<keyword evidence="12" id="KW-0067">ATP-binding</keyword>
<evidence type="ECO:0000313" key="18">
    <source>
        <dbReference type="Proteomes" id="UP000278143"/>
    </source>
</evidence>
<evidence type="ECO:0000256" key="14">
    <source>
        <dbReference type="ARBA" id="ARBA00023242"/>
    </source>
</evidence>
<evidence type="ECO:0000256" key="4">
    <source>
        <dbReference type="ARBA" id="ARBA00018925"/>
    </source>
</evidence>
<evidence type="ECO:0000313" key="17">
    <source>
        <dbReference type="EMBL" id="RKP25565.1"/>
    </source>
</evidence>
<dbReference type="SUPFAM" id="SSF50249">
    <property type="entry name" value="Nucleic acid-binding proteins"/>
    <property type="match status" value="1"/>
</dbReference>
<dbReference type="PANTHER" id="PTHR11630:SF44">
    <property type="entry name" value="DNA REPLICATION LICENSING FACTOR MCM2"/>
    <property type="match status" value="1"/>
</dbReference>
<feature type="non-terminal residue" evidence="17">
    <location>
        <position position="692"/>
    </location>
</feature>
<dbReference type="EC" id="3.6.4.12" evidence="3"/>
<dbReference type="GO" id="GO:0017116">
    <property type="term" value="F:single-stranded DNA helicase activity"/>
    <property type="evidence" value="ECO:0007669"/>
    <property type="project" value="TreeGrafter"/>
</dbReference>
<evidence type="ECO:0000256" key="1">
    <source>
        <dbReference type="ARBA" id="ARBA00004123"/>
    </source>
</evidence>
<evidence type="ECO:0000256" key="15">
    <source>
        <dbReference type="ARBA" id="ARBA00023306"/>
    </source>
</evidence>
<sequence length="692" mass="78524">MPRQRRVMRNDLDPMGMMQEEEADAFPVEALQDIKAGSIAEWVTMAGPRKTIASEFGQFLKTFVDERGTSVYGARIKRLGEQNLESLEVSYTHLAESKSILAYFLANAPTEMLAIFDAVAHDVVKLMWQHYDDIHPEVHVRITDLPAIVSLRDLRRNHINCLVRITGVVTRRTGVFPQLKYVKFNCVKCGMIMGPFSQDAHSEIRIQRCASCQSRGPFDTVYRNYQRLTLQESPSMVPPGRLPRHREEVTGIYRNSYDASLNTQHGFPVFSTIVEANHISKKADRYSSYRLTEEDERAIRELARDERVGQRIIKSIAPSIYGHRDIKTGIALALFGGCPKDIQGKHRLRGDINMLMLGDPGTAKSQFLKYIEKIAHRAVFTTGQGASAVGLTASVRKDPVTREWTLEGGALVLADKGVCLIDEFDKMNDTDRQAMEQQSISISKAGIVTILQARCAVIAAANPIRGRYNPAIPFSQNVELTEPILSRFDILCTVKDTVDPVIDEQLARFVVDSHIRSHPEYAAETDTVQAPEQDADIIPQDLLRKYIMYAKDHVHPQLQQMDQDKVATLYAELRRESLAGGSIPITVRHIESMIRMAEANARMHLREFVRTEDIDMAISVMLDSFIGAQKYAIMKSLRRSFSKYLNKSQDHKELLLYTLGRLVQEHIRFYQYRHKGAMPSMVKIPLDEFTRK</sequence>
<evidence type="ECO:0000256" key="12">
    <source>
        <dbReference type="ARBA" id="ARBA00022840"/>
    </source>
</evidence>
<dbReference type="GO" id="GO:0006279">
    <property type="term" value="P:premeiotic DNA replication"/>
    <property type="evidence" value="ECO:0007669"/>
    <property type="project" value="UniProtKB-ARBA"/>
</dbReference>
<evidence type="ECO:0000256" key="10">
    <source>
        <dbReference type="ARBA" id="ARBA00022806"/>
    </source>
</evidence>
<dbReference type="PRINTS" id="PR01657">
    <property type="entry name" value="MCMFAMILY"/>
</dbReference>
<dbReference type="InterPro" id="IPR012340">
    <property type="entry name" value="NA-bd_OB-fold"/>
</dbReference>
<dbReference type="CDD" id="cd17753">
    <property type="entry name" value="MCM2"/>
    <property type="match status" value="1"/>
</dbReference>
<evidence type="ECO:0000256" key="11">
    <source>
        <dbReference type="ARBA" id="ARBA00022833"/>
    </source>
</evidence>
<keyword evidence="8" id="KW-0863">Zinc-finger</keyword>
<dbReference type="SUPFAM" id="SSF52540">
    <property type="entry name" value="P-loop containing nucleoside triphosphate hydrolases"/>
    <property type="match status" value="1"/>
</dbReference>
<dbReference type="InterPro" id="IPR041562">
    <property type="entry name" value="MCM_lid"/>
</dbReference>
<evidence type="ECO:0000256" key="2">
    <source>
        <dbReference type="ARBA" id="ARBA00008010"/>
    </source>
</evidence>
<dbReference type="SMART" id="SM00350">
    <property type="entry name" value="MCM"/>
    <property type="match status" value="1"/>
</dbReference>
<dbReference type="Pfam" id="PF14551">
    <property type="entry name" value="MCM_N"/>
    <property type="match status" value="1"/>
</dbReference>
<keyword evidence="9" id="KW-0378">Hydrolase</keyword>
<dbReference type="AlphaFoldDB" id="A0A4P9Z009"/>
<comment type="similarity">
    <text evidence="2">Belongs to the MCM family.</text>
</comment>
<dbReference type="Gene3D" id="2.40.50.140">
    <property type="entry name" value="Nucleic acid-binding proteins"/>
    <property type="match status" value="1"/>
</dbReference>
<dbReference type="Pfam" id="PF23669">
    <property type="entry name" value="WHD_MCM2"/>
    <property type="match status" value="1"/>
</dbReference>
<keyword evidence="6" id="KW-0479">Metal-binding</keyword>
<dbReference type="OrthoDB" id="844at2759"/>
<dbReference type="GO" id="GO:1902975">
    <property type="term" value="P:mitotic DNA replication initiation"/>
    <property type="evidence" value="ECO:0007669"/>
    <property type="project" value="TreeGrafter"/>
</dbReference>
<accession>A0A4P9Z009</accession>
<dbReference type="GO" id="GO:0031261">
    <property type="term" value="C:DNA replication preinitiation complex"/>
    <property type="evidence" value="ECO:0007669"/>
    <property type="project" value="UniProtKB-ARBA"/>
</dbReference>
<evidence type="ECO:0000259" key="16">
    <source>
        <dbReference type="PROSITE" id="PS50051"/>
    </source>
</evidence>
<evidence type="ECO:0000256" key="6">
    <source>
        <dbReference type="ARBA" id="ARBA00022723"/>
    </source>
</evidence>
<dbReference type="FunFam" id="3.40.50.300:FF:000138">
    <property type="entry name" value="DNA helicase"/>
    <property type="match status" value="1"/>
</dbReference>
<proteinExistence type="inferred from homology"/>
<dbReference type="Pfam" id="PF17855">
    <property type="entry name" value="MCM_lid"/>
    <property type="match status" value="1"/>
</dbReference>
<dbReference type="InterPro" id="IPR031327">
    <property type="entry name" value="MCM"/>
</dbReference>
<dbReference type="GO" id="GO:0043596">
    <property type="term" value="C:nuclear replication fork"/>
    <property type="evidence" value="ECO:0007669"/>
    <property type="project" value="UniProtKB-ARBA"/>
</dbReference>
<dbReference type="InterPro" id="IPR001208">
    <property type="entry name" value="MCM_dom"/>
</dbReference>
<dbReference type="GO" id="GO:0005656">
    <property type="term" value="C:nuclear pre-replicative complex"/>
    <property type="evidence" value="ECO:0007669"/>
    <property type="project" value="UniProtKB-ARBA"/>
</dbReference>
<dbReference type="InterPro" id="IPR027925">
    <property type="entry name" value="MCM_N"/>
</dbReference>
<dbReference type="PROSITE" id="PS50051">
    <property type="entry name" value="MCM_2"/>
    <property type="match status" value="1"/>
</dbReference>
<dbReference type="InterPro" id="IPR027417">
    <property type="entry name" value="P-loop_NTPase"/>
</dbReference>
<comment type="subcellular location">
    <subcellularLocation>
        <location evidence="1">Nucleus</location>
    </subcellularLocation>
</comment>
<dbReference type="InterPro" id="IPR008045">
    <property type="entry name" value="MCM2"/>
</dbReference>
<keyword evidence="10" id="KW-0347">Helicase</keyword>
<keyword evidence="15" id="KW-0131">Cell cycle</keyword>
<dbReference type="InterPro" id="IPR018525">
    <property type="entry name" value="MCM_CS"/>
</dbReference>
<dbReference type="Gene3D" id="3.30.1640.10">
    <property type="entry name" value="mini-chromosome maintenance (MCM) complex, chain A, domain 1"/>
    <property type="match status" value="1"/>
</dbReference>
<evidence type="ECO:0000256" key="7">
    <source>
        <dbReference type="ARBA" id="ARBA00022741"/>
    </source>
</evidence>
<gene>
    <name evidence="17" type="ORF">SYNPS1DRAFT_22498</name>
</gene>
<dbReference type="Pfam" id="PF17207">
    <property type="entry name" value="MCM_OB"/>
    <property type="match status" value="1"/>
</dbReference>
<dbReference type="PANTHER" id="PTHR11630">
    <property type="entry name" value="DNA REPLICATION LICENSING FACTOR MCM FAMILY MEMBER"/>
    <property type="match status" value="1"/>
</dbReference>
<evidence type="ECO:0000256" key="9">
    <source>
        <dbReference type="ARBA" id="ARBA00022801"/>
    </source>
</evidence>
<reference evidence="18" key="1">
    <citation type="journal article" date="2018" name="Nat. Microbiol.">
        <title>Leveraging single-cell genomics to expand the fungal tree of life.</title>
        <authorList>
            <person name="Ahrendt S.R."/>
            <person name="Quandt C.A."/>
            <person name="Ciobanu D."/>
            <person name="Clum A."/>
            <person name="Salamov A."/>
            <person name="Andreopoulos B."/>
            <person name="Cheng J.F."/>
            <person name="Woyke T."/>
            <person name="Pelin A."/>
            <person name="Henrissat B."/>
            <person name="Reynolds N.K."/>
            <person name="Benny G.L."/>
            <person name="Smith M.E."/>
            <person name="James T.Y."/>
            <person name="Grigoriev I.V."/>
        </authorList>
    </citation>
    <scope>NUCLEOTIDE SEQUENCE [LARGE SCALE GENOMIC DNA]</scope>
    <source>
        <strain evidence="18">Benny S71-1</strain>
    </source>
</reference>
<name>A0A4P9Z009_9FUNG</name>
<evidence type="ECO:0000256" key="5">
    <source>
        <dbReference type="ARBA" id="ARBA00022705"/>
    </source>
</evidence>
<dbReference type="EMBL" id="KZ989699">
    <property type="protein sequence ID" value="RKP25565.1"/>
    <property type="molecule type" value="Genomic_DNA"/>
</dbReference>
<protein>
    <recommendedName>
        <fullName evidence="4">DNA replication licensing factor MCM2</fullName>
        <ecNumber evidence="3">3.6.4.12</ecNumber>
    </recommendedName>
</protein>
<dbReference type="GO" id="GO:0042555">
    <property type="term" value="C:MCM complex"/>
    <property type="evidence" value="ECO:0007669"/>
    <property type="project" value="InterPro"/>
</dbReference>
<evidence type="ECO:0000256" key="13">
    <source>
        <dbReference type="ARBA" id="ARBA00023125"/>
    </source>
</evidence>
<keyword evidence="7" id="KW-0547">Nucleotide-binding</keyword>
<keyword evidence="13" id="KW-0238">DNA-binding</keyword>
<dbReference type="GO" id="GO:0005524">
    <property type="term" value="F:ATP binding"/>
    <property type="evidence" value="ECO:0007669"/>
    <property type="project" value="UniProtKB-KW"/>
</dbReference>
<dbReference type="PROSITE" id="PS00847">
    <property type="entry name" value="MCM_1"/>
    <property type="match status" value="1"/>
</dbReference>
<keyword evidence="18" id="KW-1185">Reference proteome</keyword>
<feature type="domain" description="MCM C-terminal AAA(+) ATPase" evidence="16">
    <location>
        <begin position="308"/>
        <end position="510"/>
    </location>
</feature>
<organism evidence="17 18">
    <name type="scientific">Syncephalis pseudoplumigaleata</name>
    <dbReference type="NCBI Taxonomy" id="1712513"/>
    <lineage>
        <taxon>Eukaryota</taxon>
        <taxon>Fungi</taxon>
        <taxon>Fungi incertae sedis</taxon>
        <taxon>Zoopagomycota</taxon>
        <taxon>Zoopagomycotina</taxon>
        <taxon>Zoopagomycetes</taxon>
        <taxon>Zoopagales</taxon>
        <taxon>Piptocephalidaceae</taxon>
        <taxon>Syncephalis</taxon>
    </lineage>
</organism>
<dbReference type="InterPro" id="IPR033762">
    <property type="entry name" value="MCM_OB"/>
</dbReference>
<dbReference type="Gene3D" id="3.40.50.300">
    <property type="entry name" value="P-loop containing nucleotide triphosphate hydrolases"/>
    <property type="match status" value="1"/>
</dbReference>
<dbReference type="GO" id="GO:0008270">
    <property type="term" value="F:zinc ion binding"/>
    <property type="evidence" value="ECO:0007669"/>
    <property type="project" value="UniProtKB-KW"/>
</dbReference>
<dbReference type="GO" id="GO:0016787">
    <property type="term" value="F:hydrolase activity"/>
    <property type="evidence" value="ECO:0007669"/>
    <property type="project" value="UniProtKB-KW"/>
</dbReference>
<dbReference type="GO" id="GO:0043138">
    <property type="term" value="F:3'-5' DNA helicase activity"/>
    <property type="evidence" value="ECO:0007669"/>
    <property type="project" value="TreeGrafter"/>
</dbReference>
<dbReference type="Proteomes" id="UP000278143">
    <property type="component" value="Unassembled WGS sequence"/>
</dbReference>
<dbReference type="GO" id="GO:0003697">
    <property type="term" value="F:single-stranded DNA binding"/>
    <property type="evidence" value="ECO:0007669"/>
    <property type="project" value="TreeGrafter"/>
</dbReference>
<keyword evidence="11" id="KW-0862">Zinc</keyword>
<keyword evidence="14" id="KW-0539">Nucleus</keyword>
<dbReference type="InterPro" id="IPR059098">
    <property type="entry name" value="WHD_MCM2"/>
</dbReference>
<dbReference type="Pfam" id="PF00493">
    <property type="entry name" value="MCM"/>
    <property type="match status" value="1"/>
</dbReference>
<dbReference type="GO" id="GO:0000727">
    <property type="term" value="P:double-strand break repair via break-induced replication"/>
    <property type="evidence" value="ECO:0007669"/>
    <property type="project" value="TreeGrafter"/>
</dbReference>
<dbReference type="PRINTS" id="PR01658">
    <property type="entry name" value="MCMPROTEIN2"/>
</dbReference>
<evidence type="ECO:0000256" key="8">
    <source>
        <dbReference type="ARBA" id="ARBA00022771"/>
    </source>
</evidence>
<keyword evidence="5" id="KW-0235">DNA replication</keyword>
<evidence type="ECO:0000256" key="3">
    <source>
        <dbReference type="ARBA" id="ARBA00012551"/>
    </source>
</evidence>